<dbReference type="GO" id="GO:0006508">
    <property type="term" value="P:proteolysis"/>
    <property type="evidence" value="ECO:0007669"/>
    <property type="project" value="UniProtKB-KW"/>
</dbReference>
<dbReference type="AlphaFoldDB" id="Q0AWJ1"/>
<keyword evidence="1" id="KW-0690">Ribosome biogenesis</keyword>
<dbReference type="OrthoDB" id="48998at2"/>
<evidence type="ECO:0000256" key="1">
    <source>
        <dbReference type="ARBA" id="ARBA00022517"/>
    </source>
</evidence>
<proteinExistence type="inferred from homology"/>
<evidence type="ECO:0000256" key="6">
    <source>
        <dbReference type="ARBA" id="ARBA00044538"/>
    </source>
</evidence>
<organism evidence="7 8">
    <name type="scientific">Syntrophomonas wolfei subsp. wolfei (strain DSM 2245B / Goettingen)</name>
    <dbReference type="NCBI Taxonomy" id="335541"/>
    <lineage>
        <taxon>Bacteria</taxon>
        <taxon>Bacillati</taxon>
        <taxon>Bacillota</taxon>
        <taxon>Clostridia</taxon>
        <taxon>Eubacteriales</taxon>
        <taxon>Syntrophomonadaceae</taxon>
        <taxon>Syntrophomonas</taxon>
    </lineage>
</organism>
<dbReference type="HOGENOM" id="CLU_140910_1_1_9"/>
<reference evidence="8" key="1">
    <citation type="journal article" date="2010" name="Environ. Microbiol.">
        <title>The genome of Syntrophomonas wolfei: new insights into syntrophic metabolism and biohydrogen production.</title>
        <authorList>
            <person name="Sieber J.R."/>
            <person name="Sims D.R."/>
            <person name="Han C."/>
            <person name="Kim E."/>
            <person name="Lykidis A."/>
            <person name="Lapidus A.L."/>
            <person name="McDonnald E."/>
            <person name="Rohlin L."/>
            <person name="Culley D.E."/>
            <person name="Gunsalus R."/>
            <person name="McInerney M.J."/>
        </authorList>
    </citation>
    <scope>NUCLEOTIDE SEQUENCE [LARGE SCALE GENOMIC DNA]</scope>
    <source>
        <strain evidence="8">DSM 2245B / Goettingen</strain>
    </source>
</reference>
<sequence>MLALTINYKNNKIISFKIEGHAGFAPEGEDIYCAGVSAVAQTALLGLIKQLTVEPKYQMEKGFLECELPPSLNEEEMEKAQIILSTMEAGLLSMQEAYPGIIRVNIRRC</sequence>
<dbReference type="InterPro" id="IPR007422">
    <property type="entry name" value="Peptidase_Prp"/>
</dbReference>
<dbReference type="Proteomes" id="UP000001968">
    <property type="component" value="Chromosome"/>
</dbReference>
<dbReference type="STRING" id="335541.Swol_1612"/>
<dbReference type="PANTHER" id="PTHR39178:SF1">
    <property type="entry name" value="RIBOSOMAL-PROCESSING CYSTEINE PROTEASE PRP"/>
    <property type="match status" value="1"/>
</dbReference>
<evidence type="ECO:0000256" key="3">
    <source>
        <dbReference type="ARBA" id="ARBA00022801"/>
    </source>
</evidence>
<evidence type="ECO:0000313" key="7">
    <source>
        <dbReference type="EMBL" id="ABI68913.1"/>
    </source>
</evidence>
<dbReference type="CDD" id="cd16332">
    <property type="entry name" value="Prp-like"/>
    <property type="match status" value="1"/>
</dbReference>
<dbReference type="PANTHER" id="PTHR39178">
    <property type="entry name" value="HYPOTHETICAL RIBOSOME-ASSOCIATED PROTEIN"/>
    <property type="match status" value="1"/>
</dbReference>
<dbReference type="InterPro" id="IPR036764">
    <property type="entry name" value="Peptidase_Prp_sf"/>
</dbReference>
<dbReference type="SUPFAM" id="SSF118010">
    <property type="entry name" value="TM1457-like"/>
    <property type="match status" value="1"/>
</dbReference>
<name>Q0AWJ1_SYNWW</name>
<dbReference type="Gene3D" id="3.30.70.1490">
    <property type="entry name" value="Cysteine protease Prp"/>
    <property type="match status" value="1"/>
</dbReference>
<protein>
    <recommendedName>
        <fullName evidence="6">Ribosomal processing cysteine protease Prp</fullName>
    </recommendedName>
</protein>
<dbReference type="RefSeq" id="WP_011641011.1">
    <property type="nucleotide sequence ID" value="NC_008346.1"/>
</dbReference>
<dbReference type="KEGG" id="swo:Swol_1612"/>
<gene>
    <name evidence="7" type="ordered locus">Swol_1612</name>
</gene>
<dbReference type="eggNOG" id="COG2868">
    <property type="taxonomic scope" value="Bacteria"/>
</dbReference>
<evidence type="ECO:0000256" key="5">
    <source>
        <dbReference type="ARBA" id="ARBA00044503"/>
    </source>
</evidence>
<evidence type="ECO:0000313" key="8">
    <source>
        <dbReference type="Proteomes" id="UP000001968"/>
    </source>
</evidence>
<keyword evidence="2" id="KW-0645">Protease</keyword>
<evidence type="ECO:0000256" key="4">
    <source>
        <dbReference type="ARBA" id="ARBA00022807"/>
    </source>
</evidence>
<accession>Q0AWJ1</accession>
<keyword evidence="3" id="KW-0378">Hydrolase</keyword>
<dbReference type="GO" id="GO:0042254">
    <property type="term" value="P:ribosome biogenesis"/>
    <property type="evidence" value="ECO:0007669"/>
    <property type="project" value="UniProtKB-KW"/>
</dbReference>
<keyword evidence="4" id="KW-0788">Thiol protease</keyword>
<comment type="similarity">
    <text evidence="5">Belongs to the Prp family.</text>
</comment>
<dbReference type="EMBL" id="CP000448">
    <property type="protein sequence ID" value="ABI68913.1"/>
    <property type="molecule type" value="Genomic_DNA"/>
</dbReference>
<dbReference type="GO" id="GO:0008234">
    <property type="term" value="F:cysteine-type peptidase activity"/>
    <property type="evidence" value="ECO:0007669"/>
    <property type="project" value="UniProtKB-KW"/>
</dbReference>
<keyword evidence="8" id="KW-1185">Reference proteome</keyword>
<dbReference type="Pfam" id="PF04327">
    <property type="entry name" value="Peptidase_Prp"/>
    <property type="match status" value="1"/>
</dbReference>
<evidence type="ECO:0000256" key="2">
    <source>
        <dbReference type="ARBA" id="ARBA00022670"/>
    </source>
</evidence>